<feature type="region of interest" description="Disordered" evidence="1">
    <location>
        <begin position="68"/>
        <end position="92"/>
    </location>
</feature>
<evidence type="ECO:0000256" key="1">
    <source>
        <dbReference type="SAM" id="MobiDB-lite"/>
    </source>
</evidence>
<keyword evidence="3" id="KW-1185">Reference proteome</keyword>
<proteinExistence type="predicted"/>
<dbReference type="EMBL" id="CADEAL010000407">
    <property type="protein sequence ID" value="CAB1419743.1"/>
    <property type="molecule type" value="Genomic_DNA"/>
</dbReference>
<gene>
    <name evidence="2" type="ORF">PLEPLA_LOCUS7594</name>
</gene>
<dbReference type="Proteomes" id="UP001153269">
    <property type="component" value="Unassembled WGS sequence"/>
</dbReference>
<sequence>MGPFIFPTLLRLIEELEEVQTSATYRSQSLSALLQRSAAVTSSCHTASTRPQERAKCLTKDMVECKKEEGKETNRHNTMAKPLPAPEAAVGTSGRAGRVIMGGLTHFDCWLNLLGSVKTAGSKAGDEYKELTG</sequence>
<protein>
    <submittedName>
        <fullName evidence="2">Uncharacterized protein</fullName>
    </submittedName>
</protein>
<evidence type="ECO:0000313" key="3">
    <source>
        <dbReference type="Proteomes" id="UP001153269"/>
    </source>
</evidence>
<reference evidence="2" key="1">
    <citation type="submission" date="2020-03" db="EMBL/GenBank/DDBJ databases">
        <authorList>
            <person name="Weist P."/>
        </authorList>
    </citation>
    <scope>NUCLEOTIDE SEQUENCE</scope>
</reference>
<organism evidence="2 3">
    <name type="scientific">Pleuronectes platessa</name>
    <name type="common">European plaice</name>
    <dbReference type="NCBI Taxonomy" id="8262"/>
    <lineage>
        <taxon>Eukaryota</taxon>
        <taxon>Metazoa</taxon>
        <taxon>Chordata</taxon>
        <taxon>Craniata</taxon>
        <taxon>Vertebrata</taxon>
        <taxon>Euteleostomi</taxon>
        <taxon>Actinopterygii</taxon>
        <taxon>Neopterygii</taxon>
        <taxon>Teleostei</taxon>
        <taxon>Neoteleostei</taxon>
        <taxon>Acanthomorphata</taxon>
        <taxon>Carangaria</taxon>
        <taxon>Pleuronectiformes</taxon>
        <taxon>Pleuronectoidei</taxon>
        <taxon>Pleuronectidae</taxon>
        <taxon>Pleuronectes</taxon>
    </lineage>
</organism>
<comment type="caution">
    <text evidence="2">The sequence shown here is derived from an EMBL/GenBank/DDBJ whole genome shotgun (WGS) entry which is preliminary data.</text>
</comment>
<evidence type="ECO:0000313" key="2">
    <source>
        <dbReference type="EMBL" id="CAB1419743.1"/>
    </source>
</evidence>
<dbReference type="AlphaFoldDB" id="A0A9N7TY17"/>
<name>A0A9N7TY17_PLEPL</name>
<accession>A0A9N7TY17</accession>